<feature type="binding site" evidence="6">
    <location>
        <position position="150"/>
    </location>
    <ligand>
        <name>S-adenosyl-L-methionine</name>
        <dbReference type="ChEBI" id="CHEBI:59789"/>
    </ligand>
</feature>
<organism evidence="7 8">
    <name type="scientific">Robiginitalea aurantiaca</name>
    <dbReference type="NCBI Taxonomy" id="3056915"/>
    <lineage>
        <taxon>Bacteria</taxon>
        <taxon>Pseudomonadati</taxon>
        <taxon>Bacteroidota</taxon>
        <taxon>Flavobacteriia</taxon>
        <taxon>Flavobacteriales</taxon>
        <taxon>Flavobacteriaceae</taxon>
        <taxon>Robiginitalea</taxon>
    </lineage>
</organism>
<sequence>MNYVRCTLEMHPLQPATDIFIAALSELGFESFEETQTGLKAYIQESQWDEAAFLELPYLNSALWTLTHRWEVVEPENWNAVWERDYTPITVRDKCMVRAPFHAQPPENITYDIVISPKMSFGTGHHQTTRLMLDYLLDLQISDTSVLDVGTGTGVLAILCGMLGAKAVTAIDIDPWSFENAVENAHRNQQEGIEVLQGSVEVVAGRDFDVILANINRNALEELMPELSAGLQMGGSLLISGFYREDLAHLKKVAHLHGLAFSSSRESDLWTAAHLEKK</sequence>
<feature type="binding site" evidence="6">
    <location>
        <position position="214"/>
    </location>
    <ligand>
        <name>S-adenosyl-L-methionine</name>
        <dbReference type="ChEBI" id="CHEBI:59789"/>
    </ligand>
</feature>
<evidence type="ECO:0000256" key="1">
    <source>
        <dbReference type="ARBA" id="ARBA00009741"/>
    </source>
</evidence>
<accession>A0ABT7WDD6</accession>
<comment type="catalytic activity">
    <reaction evidence="6">
        <text>L-lysyl-[protein] + 3 S-adenosyl-L-methionine = N(6),N(6),N(6)-trimethyl-L-lysyl-[protein] + 3 S-adenosyl-L-homocysteine + 3 H(+)</text>
        <dbReference type="Rhea" id="RHEA:54192"/>
        <dbReference type="Rhea" id="RHEA-COMP:9752"/>
        <dbReference type="Rhea" id="RHEA-COMP:13826"/>
        <dbReference type="ChEBI" id="CHEBI:15378"/>
        <dbReference type="ChEBI" id="CHEBI:29969"/>
        <dbReference type="ChEBI" id="CHEBI:57856"/>
        <dbReference type="ChEBI" id="CHEBI:59789"/>
        <dbReference type="ChEBI" id="CHEBI:61961"/>
    </reaction>
</comment>
<dbReference type="RefSeq" id="WP_289724291.1">
    <property type="nucleotide sequence ID" value="NZ_JAUDUY010000002.1"/>
</dbReference>
<dbReference type="EC" id="2.1.1.-" evidence="6"/>
<dbReference type="GO" id="GO:0008168">
    <property type="term" value="F:methyltransferase activity"/>
    <property type="evidence" value="ECO:0007669"/>
    <property type="project" value="UniProtKB-KW"/>
</dbReference>
<dbReference type="InterPro" id="IPR004498">
    <property type="entry name" value="Ribosomal_PrmA_MeTrfase"/>
</dbReference>
<reference evidence="7" key="1">
    <citation type="submission" date="2023-06" db="EMBL/GenBank/DDBJ databases">
        <title>Robiginitalea aurantiacus sp. nov. and Algoriphagus sediminis sp. nov., isolated from coastal sediment.</title>
        <authorList>
            <person name="Zhou Z.Y."/>
            <person name="An J."/>
            <person name="Jia Y.W."/>
            <person name="Du Z.J."/>
        </authorList>
    </citation>
    <scope>NUCLEOTIDE SEQUENCE</scope>
    <source>
        <strain evidence="7">M39</strain>
    </source>
</reference>
<evidence type="ECO:0000256" key="5">
    <source>
        <dbReference type="ARBA" id="ARBA00022691"/>
    </source>
</evidence>
<dbReference type="InterPro" id="IPR029063">
    <property type="entry name" value="SAM-dependent_MTases_sf"/>
</dbReference>
<evidence type="ECO:0000256" key="3">
    <source>
        <dbReference type="ARBA" id="ARBA00022603"/>
    </source>
</evidence>
<evidence type="ECO:0000256" key="6">
    <source>
        <dbReference type="HAMAP-Rule" id="MF_00735"/>
    </source>
</evidence>
<dbReference type="Pfam" id="PF06325">
    <property type="entry name" value="PrmA"/>
    <property type="match status" value="1"/>
</dbReference>
<dbReference type="Gene3D" id="3.40.50.150">
    <property type="entry name" value="Vaccinia Virus protein VP39"/>
    <property type="match status" value="1"/>
</dbReference>
<keyword evidence="7" id="KW-0687">Ribonucleoprotein</keyword>
<dbReference type="PANTHER" id="PTHR43648">
    <property type="entry name" value="ELECTRON TRANSFER FLAVOPROTEIN BETA SUBUNIT LYSINE METHYLTRANSFERASE"/>
    <property type="match status" value="1"/>
</dbReference>
<dbReference type="NCBIfam" id="NF001785">
    <property type="entry name" value="PRK00517.2-2"/>
    <property type="match status" value="1"/>
</dbReference>
<dbReference type="PANTHER" id="PTHR43648:SF1">
    <property type="entry name" value="ELECTRON TRANSFER FLAVOPROTEIN BETA SUBUNIT LYSINE METHYLTRANSFERASE"/>
    <property type="match status" value="1"/>
</dbReference>
<keyword evidence="5 6" id="KW-0949">S-adenosyl-L-methionine</keyword>
<comment type="caution">
    <text evidence="7">The sequence shown here is derived from an EMBL/GenBank/DDBJ whole genome shotgun (WGS) entry which is preliminary data.</text>
</comment>
<feature type="binding site" evidence="6">
    <location>
        <position position="172"/>
    </location>
    <ligand>
        <name>S-adenosyl-L-methionine</name>
        <dbReference type="ChEBI" id="CHEBI:59789"/>
    </ligand>
</feature>
<feature type="binding site" evidence="6">
    <location>
        <position position="129"/>
    </location>
    <ligand>
        <name>S-adenosyl-L-methionine</name>
        <dbReference type="ChEBI" id="CHEBI:59789"/>
    </ligand>
</feature>
<dbReference type="InterPro" id="IPR050078">
    <property type="entry name" value="Ribosomal_L11_MeTrfase_PrmA"/>
</dbReference>
<comment type="function">
    <text evidence="6">Methylates ribosomal protein L11.</text>
</comment>
<proteinExistence type="inferred from homology"/>
<evidence type="ECO:0000313" key="7">
    <source>
        <dbReference type="EMBL" id="MDM9630929.1"/>
    </source>
</evidence>
<keyword evidence="8" id="KW-1185">Reference proteome</keyword>
<evidence type="ECO:0000313" key="8">
    <source>
        <dbReference type="Proteomes" id="UP001174839"/>
    </source>
</evidence>
<evidence type="ECO:0000256" key="4">
    <source>
        <dbReference type="ARBA" id="ARBA00022679"/>
    </source>
</evidence>
<name>A0ABT7WDD6_9FLAO</name>
<dbReference type="CDD" id="cd02440">
    <property type="entry name" value="AdoMet_MTases"/>
    <property type="match status" value="1"/>
</dbReference>
<dbReference type="GO" id="GO:0005840">
    <property type="term" value="C:ribosome"/>
    <property type="evidence" value="ECO:0007669"/>
    <property type="project" value="UniProtKB-KW"/>
</dbReference>
<gene>
    <name evidence="6 7" type="primary">prmA</name>
    <name evidence="7" type="ORF">QU605_05575</name>
</gene>
<keyword evidence="7" id="KW-0689">Ribosomal protein</keyword>
<dbReference type="SUPFAM" id="SSF53335">
    <property type="entry name" value="S-adenosyl-L-methionine-dependent methyltransferases"/>
    <property type="match status" value="1"/>
</dbReference>
<protein>
    <recommendedName>
        <fullName evidence="6">Ribosomal protein L11 methyltransferase</fullName>
        <shortName evidence="6">L11 Mtase</shortName>
        <ecNumber evidence="6">2.1.1.-</ecNumber>
    </recommendedName>
</protein>
<keyword evidence="3 6" id="KW-0489">Methyltransferase</keyword>
<comment type="similarity">
    <text evidence="1 6">Belongs to the methyltransferase superfamily. PrmA family.</text>
</comment>
<dbReference type="EMBL" id="JAUDUY010000002">
    <property type="protein sequence ID" value="MDM9630929.1"/>
    <property type="molecule type" value="Genomic_DNA"/>
</dbReference>
<dbReference type="GO" id="GO:0032259">
    <property type="term" value="P:methylation"/>
    <property type="evidence" value="ECO:0007669"/>
    <property type="project" value="UniProtKB-KW"/>
</dbReference>
<keyword evidence="4 6" id="KW-0808">Transferase</keyword>
<dbReference type="HAMAP" id="MF_00735">
    <property type="entry name" value="Methyltr_PrmA"/>
    <property type="match status" value="1"/>
</dbReference>
<comment type="subcellular location">
    <subcellularLocation>
        <location evidence="6">Cytoplasm</location>
    </subcellularLocation>
</comment>
<dbReference type="Proteomes" id="UP001174839">
    <property type="component" value="Unassembled WGS sequence"/>
</dbReference>
<dbReference type="PIRSF" id="PIRSF000401">
    <property type="entry name" value="RPL11_MTase"/>
    <property type="match status" value="1"/>
</dbReference>
<keyword evidence="2 6" id="KW-0963">Cytoplasm</keyword>
<evidence type="ECO:0000256" key="2">
    <source>
        <dbReference type="ARBA" id="ARBA00022490"/>
    </source>
</evidence>